<comment type="caution">
    <text evidence="9">The sequence shown here is derived from an EMBL/GenBank/DDBJ whole genome shotgun (WGS) entry which is preliminary data.</text>
</comment>
<feature type="domain" description="MgtC/SapB/SrpB/YhiD N-terminal" evidence="8">
    <location>
        <begin position="21"/>
        <end position="145"/>
    </location>
</feature>
<keyword evidence="10" id="KW-1185">Reference proteome</keyword>
<dbReference type="PATRIC" id="fig|585524.9.peg.1105"/>
<dbReference type="InterPro" id="IPR049177">
    <property type="entry name" value="MgtC_SapB_SrpB_YhiD_N"/>
</dbReference>
<dbReference type="eggNOG" id="COG1285">
    <property type="taxonomic scope" value="Bacteria"/>
</dbReference>
<sequence length="237" mass="26191">MTSLTSFAPLLVQLDWLLRIFVAAICGAIIGYERAIQRKSAGVRTHIVVAIASALFMIVSKYGFADLLNMMHSIALDPSRIAAQIVTGISFIGAGTILVRREQISGLTTAAGVWAVAAIGMAVGAGMYAIGILTTIFLFFVQMIFHDDILINKIIFHVRFNIQIEAVNKPHILPQIKEELEENQVENIYVKILDVSDEKIVFNVDGIINHKKDENDIIMALRKHPDITRISHTRGGQ</sequence>
<evidence type="ECO:0000313" key="10">
    <source>
        <dbReference type="Proteomes" id="UP000004069"/>
    </source>
</evidence>
<dbReference type="Pfam" id="PF02308">
    <property type="entry name" value="MgtC"/>
    <property type="match status" value="1"/>
</dbReference>
<evidence type="ECO:0000256" key="3">
    <source>
        <dbReference type="ARBA" id="ARBA00022475"/>
    </source>
</evidence>
<evidence type="ECO:0000256" key="7">
    <source>
        <dbReference type="SAM" id="Phobius"/>
    </source>
</evidence>
<dbReference type="OrthoDB" id="9811198at2"/>
<keyword evidence="5 7" id="KW-1133">Transmembrane helix</keyword>
<dbReference type="EMBL" id="ADNY01000063">
    <property type="protein sequence ID" value="EFG54887.1"/>
    <property type="molecule type" value="Genomic_DNA"/>
</dbReference>
<reference evidence="9 10" key="1">
    <citation type="submission" date="2010-04" db="EMBL/GenBank/DDBJ databases">
        <authorList>
            <person name="Muzny D."/>
            <person name="Qin X."/>
            <person name="Deng J."/>
            <person name="Jiang H."/>
            <person name="Liu Y."/>
            <person name="Qu J."/>
            <person name="Song X.-Z."/>
            <person name="Zhang L."/>
            <person name="Thornton R."/>
            <person name="Coyle M."/>
            <person name="Francisco L."/>
            <person name="Jackson L."/>
            <person name="Javaid M."/>
            <person name="Korchina V."/>
            <person name="Kovar C."/>
            <person name="Mata R."/>
            <person name="Mathew T."/>
            <person name="Ngo R."/>
            <person name="Nguyen L."/>
            <person name="Nguyen N."/>
            <person name="Okwuonu G."/>
            <person name="Ongeri F."/>
            <person name="Pham C."/>
            <person name="Simmons D."/>
            <person name="Wilczek-Boney K."/>
            <person name="Hale W."/>
            <person name="Jakkamsetti A."/>
            <person name="Pham P."/>
            <person name="Ruth R."/>
            <person name="San Lucas F."/>
            <person name="Warren J."/>
            <person name="Zhang J."/>
            <person name="Zhao Z."/>
            <person name="Zhou C."/>
            <person name="Zhu D."/>
            <person name="Lee S."/>
            <person name="Bess C."/>
            <person name="Blankenburg K."/>
            <person name="Forbes L."/>
            <person name="Fu Q."/>
            <person name="Gubbala S."/>
            <person name="Hirani K."/>
            <person name="Jayaseelan J.C."/>
            <person name="Lara F."/>
            <person name="Munidasa M."/>
            <person name="Palculict T."/>
            <person name="Patil S."/>
            <person name="Pu L.-L."/>
            <person name="Saada N."/>
            <person name="Tang L."/>
            <person name="Weissenberger G."/>
            <person name="Zhu Y."/>
            <person name="Hemphill L."/>
            <person name="Shang Y."/>
            <person name="Youmans B."/>
            <person name="Ayvaz T."/>
            <person name="Ross M."/>
            <person name="Santibanez J."/>
            <person name="Aqrawi P."/>
            <person name="Gross S."/>
            <person name="Joshi V."/>
            <person name="Fowler G."/>
            <person name="Nazareth L."/>
            <person name="Reid J."/>
            <person name="Worley K."/>
            <person name="Petrosino J."/>
            <person name="Highlander S."/>
            <person name="Gibbs R."/>
        </authorList>
    </citation>
    <scope>NUCLEOTIDE SEQUENCE [LARGE SCALE GENOMIC DNA]</scope>
    <source>
        <strain evidence="9 10">DSM 11664</strain>
    </source>
</reference>
<evidence type="ECO:0000256" key="6">
    <source>
        <dbReference type="ARBA" id="ARBA00023136"/>
    </source>
</evidence>
<keyword evidence="3" id="KW-1003">Cell membrane</keyword>
<dbReference type="GO" id="GO:0005886">
    <property type="term" value="C:plasma membrane"/>
    <property type="evidence" value="ECO:0007669"/>
    <property type="project" value="UniProtKB-SubCell"/>
</dbReference>
<proteinExistence type="inferred from homology"/>
<feature type="transmembrane region" description="Helical" evidence="7">
    <location>
        <begin position="16"/>
        <end position="35"/>
    </location>
</feature>
<dbReference type="InterPro" id="IPR003416">
    <property type="entry name" value="MgtC/SapB/SrpB/YhiD_fam"/>
</dbReference>
<dbReference type="PANTHER" id="PTHR33778:SF1">
    <property type="entry name" value="MAGNESIUM TRANSPORTER YHID-RELATED"/>
    <property type="match status" value="1"/>
</dbReference>
<evidence type="ECO:0000256" key="2">
    <source>
        <dbReference type="ARBA" id="ARBA00009298"/>
    </source>
</evidence>
<accession>D4YVA6</accession>
<protein>
    <submittedName>
        <fullName evidence="9">Mg2+ transporter-C family protein</fullName>
    </submittedName>
</protein>
<dbReference type="RefSeq" id="WP_006352616.1">
    <property type="nucleotide sequence ID" value="NZ_ADNY01000063.1"/>
</dbReference>
<dbReference type="PANTHER" id="PTHR33778">
    <property type="entry name" value="PROTEIN MGTC"/>
    <property type="match status" value="1"/>
</dbReference>
<feature type="transmembrane region" description="Helical" evidence="7">
    <location>
        <begin position="47"/>
        <end position="65"/>
    </location>
</feature>
<keyword evidence="6 7" id="KW-0472">Membrane</keyword>
<comment type="subcellular location">
    <subcellularLocation>
        <location evidence="1">Cell membrane</location>
        <topology evidence="1">Multi-pass membrane protein</topology>
    </subcellularLocation>
</comment>
<dbReference type="PRINTS" id="PR01837">
    <property type="entry name" value="MGTCSAPBPROT"/>
</dbReference>
<evidence type="ECO:0000256" key="1">
    <source>
        <dbReference type="ARBA" id="ARBA00004651"/>
    </source>
</evidence>
<evidence type="ECO:0000259" key="8">
    <source>
        <dbReference type="Pfam" id="PF02308"/>
    </source>
</evidence>
<keyword evidence="4 7" id="KW-0812">Transmembrane</keyword>
<dbReference type="STRING" id="83683.B1745_00100"/>
<evidence type="ECO:0000256" key="5">
    <source>
        <dbReference type="ARBA" id="ARBA00022989"/>
    </source>
</evidence>
<comment type="similarity">
    <text evidence="2">Belongs to the MgtC/SapB family.</text>
</comment>
<dbReference type="Proteomes" id="UP000004069">
    <property type="component" value="Unassembled WGS sequence"/>
</dbReference>
<evidence type="ECO:0000313" key="9">
    <source>
        <dbReference type="EMBL" id="EFG54887.1"/>
    </source>
</evidence>
<feature type="transmembrane region" description="Helical" evidence="7">
    <location>
        <begin position="81"/>
        <end position="99"/>
    </location>
</feature>
<feature type="transmembrane region" description="Helical" evidence="7">
    <location>
        <begin position="111"/>
        <end position="141"/>
    </location>
</feature>
<evidence type="ECO:0000256" key="4">
    <source>
        <dbReference type="ARBA" id="ARBA00022692"/>
    </source>
</evidence>
<name>D4YVA6_9LACO</name>
<gene>
    <name evidence="9" type="ORF">HMPREF0493_1467</name>
</gene>
<organism evidence="9 10">
    <name type="scientific">Lactobacillus amylolyticus DSM 11664</name>
    <dbReference type="NCBI Taxonomy" id="585524"/>
    <lineage>
        <taxon>Bacteria</taxon>
        <taxon>Bacillati</taxon>
        <taxon>Bacillota</taxon>
        <taxon>Bacilli</taxon>
        <taxon>Lactobacillales</taxon>
        <taxon>Lactobacillaceae</taxon>
        <taxon>Lactobacillus</taxon>
    </lineage>
</organism>
<dbReference type="AlphaFoldDB" id="D4YVA6"/>